<dbReference type="AlphaFoldDB" id="A0A286P9S1"/>
<feature type="compositionally biased region" description="Basic and acidic residues" evidence="1">
    <location>
        <begin position="1143"/>
        <end position="1162"/>
    </location>
</feature>
<proteinExistence type="predicted"/>
<dbReference type="EMBL" id="LC199500">
    <property type="protein sequence ID" value="BBA49182.1"/>
    <property type="molecule type" value="Genomic_DNA"/>
</dbReference>
<feature type="region of interest" description="Disordered" evidence="1">
    <location>
        <begin position="741"/>
        <end position="1222"/>
    </location>
</feature>
<evidence type="ECO:0000313" key="2">
    <source>
        <dbReference type="EMBL" id="BBA49182.1"/>
    </source>
</evidence>
<feature type="compositionally biased region" description="Basic residues" evidence="1">
    <location>
        <begin position="743"/>
        <end position="753"/>
    </location>
</feature>
<feature type="compositionally biased region" description="Basic and acidic residues" evidence="1">
    <location>
        <begin position="1026"/>
        <end position="1037"/>
    </location>
</feature>
<feature type="compositionally biased region" description="Basic and acidic residues" evidence="1">
    <location>
        <begin position="830"/>
        <end position="853"/>
    </location>
</feature>
<sequence>MATVSATEAAASTNQTFVVSSSPPWYFDTVDHDEVFTCSHPRGVFDAVVSMMTQKERRLSNEEHLRYRPRVLNKMIRDAVIADSGRIPQRPSRSLLLALMDLVDLLGGSDFGSIVTSDRAGLKQVLLTCGNYTAYYLPAEELRGKDRTVVPVVTQHSTKENLLRYDPARSMVGTYMTDIPGNDGESKGSYFVQEVLFAPTLDSLKLLRKVAGHAFDFWDMSLEMPTHVEALCPSFQQIQPCQLLISNTPGSPGRDQSSQAALASHLEDVEPMCCAPEVSHAWESSSDRKNEGDAGVDCFGEDAVKCDLSRFTYKASEPRMVYFRSGGKASDGRRSNLVPTVAVRAEQRHLPTLYVSTTLRFYRLLKRSCVKGNGELASCWNETLQEMARETYLSGQLTFQEINQWALSAFTKRVDPNGWCDRIPRHVESKLADPRMIEIAELAITFMNAKIPGAFAVAELLHSPLGKLQRYCEFLSRYASDATFRKSERDRFAASVMELIRKECGSLARQLRCYSQNRKDADPETARRAKACAEMVDREPWEVNKIQKDWYTMCKRDQCNKEDKEAQAHAKEVNAAAKVAFLKLKVYCSKLKKLGINAARFDGDMGGRNPACGEPVEPGEGCRQPPNDRSELFNPIPEPVPVSTWMKNLSVLLLSYPWLHDSLGYQREAVCKLLNLDSALLGEANRELLREWVAYNQGTVNELRRRGIKDRLSRALIQCLESQSTQRWSDKVARSFAALQRKAASRRVPRRHLSPPPPVKKPERSCRQTVGRARRRLSPWAESVRASRSPATKRRKVGRRQRNSFLLSEAEEDNGLEPLSSESEEEPEYLSDRDTESSSDCDKSSDDYDRSDSFIDDASSSSEEDIEAGEDNVARAKRREDGVDRPYCVSRPSSPSSAYRQRAGEEAGSKARWNEDGVGRPYCGSQPSSPSCKSDRRGYKRALSSDSSETEGPWAMRVSARPKGRGSKSRPSVEREKRPGLETALTRRQRNDTEDHSKTYSSGRKDVRRPERGLQKSASGKPLRFSGEKGREADGRGSKRSGARIARSRSSSSESRGSASEGSGWESEGADLSDKSTAGLRSRREREARSSLKSTDLGRRCQTVRSRGERRETDGRIVTSPAKPKPITPVKLSCSPGSSEASDPQRKRSAERAGSHAEHPQLTEDPEPTENREPGADLLAGGFGEGPGRLCTDGKDERKASQRRLSQDESDGEGSAPYTVWM</sequence>
<protein>
    <submittedName>
        <fullName evidence="2">Uncharacterized protein</fullName>
    </submittedName>
</protein>
<feature type="compositionally biased region" description="Basic and acidic residues" evidence="1">
    <location>
        <begin position="902"/>
        <end position="918"/>
    </location>
</feature>
<gene>
    <name evidence="2" type="primary">ORF22</name>
</gene>
<evidence type="ECO:0000256" key="1">
    <source>
        <dbReference type="SAM" id="MobiDB-lite"/>
    </source>
</evidence>
<reference evidence="2" key="1">
    <citation type="journal article" date="2017" name="Nat. Commun.">
        <title>Complete fusion of a transposon and herpesvirus created the Teratorn mobile element in medaka fish.</title>
        <authorList>
            <person name="Inoue Y."/>
            <person name="Saga T."/>
            <person name="Aikawa T."/>
            <person name="Kumagai M."/>
            <person name="Shimada A."/>
            <person name="Kawaguchi Y."/>
            <person name="Naruse K."/>
            <person name="Morishita S."/>
            <person name="Koga A."/>
            <person name="Takeda H."/>
        </authorList>
    </citation>
    <scope>NUCLEOTIDE SEQUENCE</scope>
</reference>
<organism evidence="2">
    <name type="scientific">Oryzias latipes</name>
    <name type="common">Japanese rice fish</name>
    <name type="synonym">Japanese killifish</name>
    <dbReference type="NCBI Taxonomy" id="8090"/>
    <lineage>
        <taxon>Eukaryota</taxon>
        <taxon>Metazoa</taxon>
        <taxon>Chordata</taxon>
        <taxon>Craniata</taxon>
        <taxon>Vertebrata</taxon>
        <taxon>Euteleostomi</taxon>
        <taxon>Actinopterygii</taxon>
        <taxon>Neopterygii</taxon>
        <taxon>Teleostei</taxon>
        <taxon>Neoteleostei</taxon>
        <taxon>Acanthomorphata</taxon>
        <taxon>Ovalentaria</taxon>
        <taxon>Atherinomorphae</taxon>
        <taxon>Beloniformes</taxon>
        <taxon>Adrianichthyidae</taxon>
        <taxon>Oryziinae</taxon>
        <taxon>Oryzias</taxon>
    </lineage>
</organism>
<feature type="compositionally biased region" description="Low complexity" evidence="1">
    <location>
        <begin position="1043"/>
        <end position="1067"/>
    </location>
</feature>
<feature type="compositionally biased region" description="Basic and acidic residues" evidence="1">
    <location>
        <begin position="872"/>
        <end position="884"/>
    </location>
</feature>
<feature type="compositionally biased region" description="Basic and acidic residues" evidence="1">
    <location>
        <begin position="1106"/>
        <end position="1115"/>
    </location>
</feature>
<name>A0A286P9S1_ORYLA</name>
<accession>A0A286P9S1</accession>
<feature type="compositionally biased region" description="Basic and acidic residues" evidence="1">
    <location>
        <begin position="989"/>
        <end position="1014"/>
    </location>
</feature>
<feature type="compositionally biased region" description="Basic and acidic residues" evidence="1">
    <location>
        <begin position="971"/>
        <end position="980"/>
    </location>
</feature>
<feature type="compositionally biased region" description="Basic residues" evidence="1">
    <location>
        <begin position="791"/>
        <end position="802"/>
    </location>
</feature>